<dbReference type="EMBL" id="OY731402">
    <property type="protein sequence ID" value="CAJ1955895.1"/>
    <property type="molecule type" value="Genomic_DNA"/>
</dbReference>
<gene>
    <name evidence="1" type="ORF">AYBTSS11_LOCUS16372</name>
</gene>
<sequence length="112" mass="12961">MQRPFSLVVSDSNYNLTRYMFLNVVAANSKNMIPRNIKATTIFTPLYITPYRILTHYSIQIFLQREIHCHAYTCYRVDMAPDTDMLVTSLPYEFANSDLISLSHSSKNTVSE</sequence>
<evidence type="ECO:0000313" key="1">
    <source>
        <dbReference type="EMBL" id="CAJ1955895.1"/>
    </source>
</evidence>
<keyword evidence="2" id="KW-1185">Reference proteome</keyword>
<dbReference type="Proteomes" id="UP001189624">
    <property type="component" value="Chromosome 5"/>
</dbReference>
<proteinExistence type="predicted"/>
<protein>
    <submittedName>
        <fullName evidence="1">Uncharacterized protein</fullName>
    </submittedName>
</protein>
<name>A0AA86VDQ2_9FABA</name>
<accession>A0AA86VDQ2</accession>
<reference evidence="1" key="1">
    <citation type="submission" date="2023-10" db="EMBL/GenBank/DDBJ databases">
        <authorList>
            <person name="Domelevo Entfellner J.-B."/>
        </authorList>
    </citation>
    <scope>NUCLEOTIDE SEQUENCE</scope>
</reference>
<dbReference type="Gramene" id="rna-AYBTSS11_LOCUS16372">
    <property type="protein sequence ID" value="CAJ1955895.1"/>
    <property type="gene ID" value="gene-AYBTSS11_LOCUS16372"/>
</dbReference>
<dbReference type="AlphaFoldDB" id="A0AA86VDQ2"/>
<organism evidence="1 2">
    <name type="scientific">Sphenostylis stenocarpa</name>
    <dbReference type="NCBI Taxonomy" id="92480"/>
    <lineage>
        <taxon>Eukaryota</taxon>
        <taxon>Viridiplantae</taxon>
        <taxon>Streptophyta</taxon>
        <taxon>Embryophyta</taxon>
        <taxon>Tracheophyta</taxon>
        <taxon>Spermatophyta</taxon>
        <taxon>Magnoliopsida</taxon>
        <taxon>eudicotyledons</taxon>
        <taxon>Gunneridae</taxon>
        <taxon>Pentapetalae</taxon>
        <taxon>rosids</taxon>
        <taxon>fabids</taxon>
        <taxon>Fabales</taxon>
        <taxon>Fabaceae</taxon>
        <taxon>Papilionoideae</taxon>
        <taxon>50 kb inversion clade</taxon>
        <taxon>NPAAA clade</taxon>
        <taxon>indigoferoid/millettioid clade</taxon>
        <taxon>Phaseoleae</taxon>
        <taxon>Sphenostylis</taxon>
    </lineage>
</organism>
<evidence type="ECO:0000313" key="2">
    <source>
        <dbReference type="Proteomes" id="UP001189624"/>
    </source>
</evidence>